<keyword evidence="3" id="KW-0966">Cell projection</keyword>
<dbReference type="EMBL" id="CP042425">
    <property type="protein sequence ID" value="QEL13792.1"/>
    <property type="molecule type" value="Genomic_DNA"/>
</dbReference>
<dbReference type="InterPro" id="IPR017585">
    <property type="entry name" value="SAF_FlgA"/>
</dbReference>
<dbReference type="InterPro" id="IPR039246">
    <property type="entry name" value="Flagellar_FlgA"/>
</dbReference>
<dbReference type="GO" id="GO:0044780">
    <property type="term" value="P:bacterial-type flagellum assembly"/>
    <property type="evidence" value="ECO:0007669"/>
    <property type="project" value="InterPro"/>
</dbReference>
<dbReference type="PANTHER" id="PTHR36307">
    <property type="entry name" value="FLAGELLA BASAL BODY P-RING FORMATION PROTEIN FLGA"/>
    <property type="match status" value="1"/>
</dbReference>
<dbReference type="Proteomes" id="UP000324974">
    <property type="component" value="Chromosome"/>
</dbReference>
<evidence type="ECO:0000313" key="3">
    <source>
        <dbReference type="EMBL" id="QEL13792.1"/>
    </source>
</evidence>
<organism evidence="3 4">
    <name type="scientific">Limnoglobus roseus</name>
    <dbReference type="NCBI Taxonomy" id="2598579"/>
    <lineage>
        <taxon>Bacteria</taxon>
        <taxon>Pseudomonadati</taxon>
        <taxon>Planctomycetota</taxon>
        <taxon>Planctomycetia</taxon>
        <taxon>Gemmatales</taxon>
        <taxon>Gemmataceae</taxon>
        <taxon>Limnoglobus</taxon>
    </lineage>
</organism>
<dbReference type="Pfam" id="PF13144">
    <property type="entry name" value="ChapFlgA"/>
    <property type="match status" value="1"/>
</dbReference>
<dbReference type="PANTHER" id="PTHR36307:SF1">
    <property type="entry name" value="FLAGELLA BASAL BODY P-RING FORMATION PROTEIN FLGA"/>
    <property type="match status" value="1"/>
</dbReference>
<dbReference type="AlphaFoldDB" id="A0A5C1A7H3"/>
<keyword evidence="3" id="KW-0969">Cilium</keyword>
<dbReference type="Gene3D" id="2.30.30.760">
    <property type="match status" value="1"/>
</dbReference>
<gene>
    <name evidence="3" type="primary">flgA</name>
    <name evidence="3" type="ORF">PX52LOC_00650</name>
</gene>
<proteinExistence type="predicted"/>
<keyword evidence="3" id="KW-0282">Flagellum</keyword>
<evidence type="ECO:0000313" key="4">
    <source>
        <dbReference type="Proteomes" id="UP000324974"/>
    </source>
</evidence>
<feature type="domain" description="Flagella basal body P-ring formation protein FlgA SAF" evidence="2">
    <location>
        <begin position="195"/>
        <end position="256"/>
    </location>
</feature>
<reference evidence="4" key="1">
    <citation type="submission" date="2019-08" db="EMBL/GenBank/DDBJ databases">
        <title>Limnoglobus roseus gen. nov., sp. nov., a novel freshwater planctomycete with a giant genome from the family Gemmataceae.</title>
        <authorList>
            <person name="Kulichevskaya I.S."/>
            <person name="Naumoff D.G."/>
            <person name="Miroshnikov K."/>
            <person name="Ivanova A."/>
            <person name="Philippov D.A."/>
            <person name="Hakobyan A."/>
            <person name="Rijpstra I.C."/>
            <person name="Sinninghe Damste J.S."/>
            <person name="Liesack W."/>
            <person name="Dedysh S.N."/>
        </authorList>
    </citation>
    <scope>NUCLEOTIDE SEQUENCE [LARGE SCALE GENOMIC DNA]</scope>
    <source>
        <strain evidence="4">PX52</strain>
    </source>
</reference>
<dbReference type="OrthoDB" id="290305at2"/>
<accession>A0A5C1A7H3</accession>
<sequence length="262" mass="27117">MRTLLLLALFALGGSLSSADPVVVVLPANASSGSAVVTLGQIAKLHGGDDKLRAKLAAVDVAERAKKDAPTSVTKRQVEFRLKLAGFTESDAIVGGAETVAVTVEKKTVPTDDAIAAATKALALYFPKSDGVTVELAQPILVKMPEALTGDAVEITAKPRFLPVKLGRVEMEVTLTINSAKPFSFPVYLTAKSDAHPILVTRNQKVTLVVRLGAMNVEAAGEAMQDGRAGEAVKVLNPSSKKVVTGKVTAAGVVDVELGGAP</sequence>
<dbReference type="RefSeq" id="WP_149108732.1">
    <property type="nucleotide sequence ID" value="NZ_CP042425.1"/>
</dbReference>
<dbReference type="NCBIfam" id="TIGR03170">
    <property type="entry name" value="flgA_cterm"/>
    <property type="match status" value="1"/>
</dbReference>
<evidence type="ECO:0000259" key="2">
    <source>
        <dbReference type="Pfam" id="PF13144"/>
    </source>
</evidence>
<keyword evidence="4" id="KW-1185">Reference proteome</keyword>
<feature type="signal peptide" evidence="1">
    <location>
        <begin position="1"/>
        <end position="19"/>
    </location>
</feature>
<protein>
    <submittedName>
        <fullName evidence="3">Flagella basal body P-ring formation protein FlgA</fullName>
    </submittedName>
</protein>
<evidence type="ECO:0000256" key="1">
    <source>
        <dbReference type="SAM" id="SignalP"/>
    </source>
</evidence>
<name>A0A5C1A7H3_9BACT</name>
<keyword evidence="1" id="KW-0732">Signal</keyword>
<feature type="chain" id="PRO_5022765243" evidence="1">
    <location>
        <begin position="20"/>
        <end position="262"/>
    </location>
</feature>
<dbReference type="KEGG" id="lrs:PX52LOC_00650"/>